<dbReference type="AlphaFoldDB" id="A0A6J4KT91"/>
<accession>A0A6J4KT91</accession>
<sequence length="143" mass="15217">DPSAMGTTRASVRCHAHAAARGDRRVSCLQHAGQRVQCRAHAGVREVPRATRVRVAAVDGAAVGVRAVRRWRAAGARSVHAMGRGRHRVQFWRCRGDGALGAGLPRLVAGAGPGAAGPALRCSRRRRAWPGRVDARTSPRAEI</sequence>
<reference evidence="1" key="1">
    <citation type="submission" date="2020-02" db="EMBL/GenBank/DDBJ databases">
        <authorList>
            <person name="Meier V. D."/>
        </authorList>
    </citation>
    <scope>NUCLEOTIDE SEQUENCE</scope>
    <source>
        <strain evidence="1">AVDCRST_MAG71</strain>
    </source>
</reference>
<dbReference type="EMBL" id="CADCUA010000242">
    <property type="protein sequence ID" value="CAA9313756.1"/>
    <property type="molecule type" value="Genomic_DNA"/>
</dbReference>
<feature type="non-terminal residue" evidence="1">
    <location>
        <position position="143"/>
    </location>
</feature>
<evidence type="ECO:0000313" key="1">
    <source>
        <dbReference type="EMBL" id="CAA9313756.1"/>
    </source>
</evidence>
<proteinExistence type="predicted"/>
<organism evidence="1">
    <name type="scientific">uncultured Lysobacter sp</name>
    <dbReference type="NCBI Taxonomy" id="271060"/>
    <lineage>
        <taxon>Bacteria</taxon>
        <taxon>Pseudomonadati</taxon>
        <taxon>Pseudomonadota</taxon>
        <taxon>Gammaproteobacteria</taxon>
        <taxon>Lysobacterales</taxon>
        <taxon>Lysobacteraceae</taxon>
        <taxon>Lysobacter</taxon>
        <taxon>environmental samples</taxon>
    </lineage>
</organism>
<gene>
    <name evidence="1" type="ORF">AVDCRST_MAG71-878</name>
</gene>
<feature type="non-terminal residue" evidence="1">
    <location>
        <position position="1"/>
    </location>
</feature>
<protein>
    <submittedName>
        <fullName evidence="1">Uncharacterized protein</fullName>
    </submittedName>
</protein>
<name>A0A6J4KT91_9GAMM</name>